<gene>
    <name evidence="1" type="ORF">KUF71_024496</name>
</gene>
<sequence>MSRRLLHWKSKCTNVVHLEVSEYRSHTWKFTNSHSYTFK</sequence>
<reference evidence="1" key="1">
    <citation type="submission" date="2021-07" db="EMBL/GenBank/DDBJ databases">
        <authorList>
            <person name="Catto M.A."/>
            <person name="Jacobson A."/>
            <person name="Kennedy G."/>
            <person name="Labadie P."/>
            <person name="Hunt B.G."/>
            <person name="Srinivasan R."/>
        </authorList>
    </citation>
    <scope>NUCLEOTIDE SEQUENCE</scope>
    <source>
        <strain evidence="1">PL_HMW_Pooled</strain>
        <tissue evidence="1">Head</tissue>
    </source>
</reference>
<evidence type="ECO:0000313" key="1">
    <source>
        <dbReference type="EMBL" id="KAK3915197.1"/>
    </source>
</evidence>
<evidence type="ECO:0000313" key="2">
    <source>
        <dbReference type="Proteomes" id="UP001219518"/>
    </source>
</evidence>
<dbReference type="Proteomes" id="UP001219518">
    <property type="component" value="Unassembled WGS sequence"/>
</dbReference>
<accession>A0AAE1H5J1</accession>
<organism evidence="1 2">
    <name type="scientific">Frankliniella fusca</name>
    <dbReference type="NCBI Taxonomy" id="407009"/>
    <lineage>
        <taxon>Eukaryota</taxon>
        <taxon>Metazoa</taxon>
        <taxon>Ecdysozoa</taxon>
        <taxon>Arthropoda</taxon>
        <taxon>Hexapoda</taxon>
        <taxon>Insecta</taxon>
        <taxon>Pterygota</taxon>
        <taxon>Neoptera</taxon>
        <taxon>Paraneoptera</taxon>
        <taxon>Thysanoptera</taxon>
        <taxon>Terebrantia</taxon>
        <taxon>Thripoidea</taxon>
        <taxon>Thripidae</taxon>
        <taxon>Frankliniella</taxon>
    </lineage>
</organism>
<dbReference type="AlphaFoldDB" id="A0AAE1H5J1"/>
<reference evidence="1" key="2">
    <citation type="journal article" date="2023" name="BMC Genomics">
        <title>Pest status, molecular evolution, and epigenetic factors derived from the genome assembly of Frankliniella fusca, a thysanopteran phytovirus vector.</title>
        <authorList>
            <person name="Catto M.A."/>
            <person name="Labadie P.E."/>
            <person name="Jacobson A.L."/>
            <person name="Kennedy G.G."/>
            <person name="Srinivasan R."/>
            <person name="Hunt B.G."/>
        </authorList>
    </citation>
    <scope>NUCLEOTIDE SEQUENCE</scope>
    <source>
        <strain evidence="1">PL_HMW_Pooled</strain>
    </source>
</reference>
<comment type="caution">
    <text evidence="1">The sequence shown here is derived from an EMBL/GenBank/DDBJ whole genome shotgun (WGS) entry which is preliminary data.</text>
</comment>
<name>A0AAE1H5J1_9NEOP</name>
<proteinExistence type="predicted"/>
<dbReference type="EMBL" id="JAHWGI010000410">
    <property type="protein sequence ID" value="KAK3915197.1"/>
    <property type="molecule type" value="Genomic_DNA"/>
</dbReference>
<protein>
    <submittedName>
        <fullName evidence="1">Uncharacterized protein</fullName>
    </submittedName>
</protein>
<keyword evidence="2" id="KW-1185">Reference proteome</keyword>